<gene>
    <name evidence="1" type="ORF">CWM47_37420</name>
</gene>
<evidence type="ECO:0008006" key="3">
    <source>
        <dbReference type="Google" id="ProtNLM"/>
    </source>
</evidence>
<reference evidence="1 2" key="1">
    <citation type="submission" date="2017-11" db="EMBL/GenBank/DDBJ databases">
        <title>Taxonomic description and genome sequences of Spirosoma HA7 sp. nov., isolated from pollen microhabitat of Corylus avellana.</title>
        <authorList>
            <person name="Ambika Manirajan B."/>
            <person name="Suarez C."/>
            <person name="Ratering S."/>
            <person name="Geissler-Plaum R."/>
            <person name="Cardinale M."/>
            <person name="Sylvia S."/>
        </authorList>
    </citation>
    <scope>NUCLEOTIDE SEQUENCE [LARGE SCALE GENOMIC DNA]</scope>
    <source>
        <strain evidence="1 2">HA7</strain>
    </source>
</reference>
<keyword evidence="2" id="KW-1185">Reference proteome</keyword>
<dbReference type="AlphaFoldDB" id="A0A2K8ZAU6"/>
<proteinExistence type="predicted"/>
<sequence>MSNKVNSSRFKLFVVEMVGTPTPVATDKLITEQMSMNISRSTNTIDVTSKDNAGYDEFIGGLKSGEVSCEIIMDLSVASDAAKVNYIDMSGYEASRTVKTFKAKLDDGQKTLSITFQALITKFDVGAPLEDKITCSMTMKRSGAPSETLTTNP</sequence>
<protein>
    <recommendedName>
        <fullName evidence="3">Type VI secretion system needle protein Hcp</fullName>
    </recommendedName>
</protein>
<accession>A0A2K8ZAU6</accession>
<name>A0A2K8ZAU6_9BACT</name>
<dbReference type="EMBL" id="CP025096">
    <property type="protein sequence ID" value="AUD07007.1"/>
    <property type="molecule type" value="Genomic_DNA"/>
</dbReference>
<dbReference type="OrthoDB" id="3387635at2"/>
<dbReference type="RefSeq" id="WP_100993542.1">
    <property type="nucleotide sequence ID" value="NZ_CP025096.1"/>
</dbReference>
<dbReference type="Proteomes" id="UP000232883">
    <property type="component" value="Chromosome"/>
</dbReference>
<dbReference type="KEGG" id="spir:CWM47_37420"/>
<evidence type="ECO:0000313" key="2">
    <source>
        <dbReference type="Proteomes" id="UP000232883"/>
    </source>
</evidence>
<dbReference type="Gene3D" id="4.10.410.40">
    <property type="match status" value="1"/>
</dbReference>
<dbReference type="Pfam" id="PF06199">
    <property type="entry name" value="Phage_tail_2"/>
    <property type="match status" value="1"/>
</dbReference>
<dbReference type="InterPro" id="IPR011855">
    <property type="entry name" value="Phgtail_TP901_1"/>
</dbReference>
<evidence type="ECO:0000313" key="1">
    <source>
        <dbReference type="EMBL" id="AUD07007.1"/>
    </source>
</evidence>
<organism evidence="1 2">
    <name type="scientific">Spirosoma pollinicola</name>
    <dbReference type="NCBI Taxonomy" id="2057025"/>
    <lineage>
        <taxon>Bacteria</taxon>
        <taxon>Pseudomonadati</taxon>
        <taxon>Bacteroidota</taxon>
        <taxon>Cytophagia</taxon>
        <taxon>Cytophagales</taxon>
        <taxon>Cytophagaceae</taxon>
        <taxon>Spirosoma</taxon>
    </lineage>
</organism>